<dbReference type="Pfam" id="PF13472">
    <property type="entry name" value="Lipase_GDSL_2"/>
    <property type="match status" value="1"/>
</dbReference>
<evidence type="ECO:0000313" key="2">
    <source>
        <dbReference type="EMBL" id="BBI31064.1"/>
    </source>
</evidence>
<dbReference type="InterPro" id="IPR013830">
    <property type="entry name" value="SGNH_hydro"/>
</dbReference>
<dbReference type="SUPFAM" id="SSF52266">
    <property type="entry name" value="SGNH hydrolase"/>
    <property type="match status" value="1"/>
</dbReference>
<dbReference type="EMBL" id="AP019400">
    <property type="protein sequence ID" value="BBI31064.1"/>
    <property type="molecule type" value="Genomic_DNA"/>
</dbReference>
<gene>
    <name evidence="2" type="ORF">KCTCHS21_04630</name>
</gene>
<dbReference type="GO" id="GO:0004622">
    <property type="term" value="F:phosphatidylcholine lysophospholipase activity"/>
    <property type="evidence" value="ECO:0007669"/>
    <property type="project" value="TreeGrafter"/>
</dbReference>
<organism evidence="2 3">
    <name type="scientific">Cohnella abietis</name>
    <dbReference type="NCBI Taxonomy" id="2507935"/>
    <lineage>
        <taxon>Bacteria</taxon>
        <taxon>Bacillati</taxon>
        <taxon>Bacillota</taxon>
        <taxon>Bacilli</taxon>
        <taxon>Bacillales</taxon>
        <taxon>Paenibacillaceae</taxon>
        <taxon>Cohnella</taxon>
    </lineage>
</organism>
<feature type="domain" description="SGNH hydrolase-type esterase" evidence="1">
    <location>
        <begin position="141"/>
        <end position="320"/>
    </location>
</feature>
<dbReference type="InterPro" id="IPR036514">
    <property type="entry name" value="SGNH_hydro_sf"/>
</dbReference>
<name>A0A3T1CZ06_9BACL</name>
<evidence type="ECO:0000259" key="1">
    <source>
        <dbReference type="Pfam" id="PF13472"/>
    </source>
</evidence>
<dbReference type="RefSeq" id="WP_130604944.1">
    <property type="nucleotide sequence ID" value="NZ_AP019400.1"/>
</dbReference>
<dbReference type="OrthoDB" id="193632at2"/>
<evidence type="ECO:0000313" key="3">
    <source>
        <dbReference type="Proteomes" id="UP000289856"/>
    </source>
</evidence>
<dbReference type="InterPro" id="IPR051532">
    <property type="entry name" value="Ester_Hydrolysis_Enzymes"/>
</dbReference>
<protein>
    <recommendedName>
        <fullName evidence="1">SGNH hydrolase-type esterase domain-containing protein</fullName>
    </recommendedName>
</protein>
<dbReference type="Proteomes" id="UP000289856">
    <property type="component" value="Chromosome"/>
</dbReference>
<dbReference type="PANTHER" id="PTHR30383:SF5">
    <property type="entry name" value="SGNH HYDROLASE-TYPE ESTERASE DOMAIN-CONTAINING PROTEIN"/>
    <property type="match status" value="1"/>
</dbReference>
<reference evidence="2 3" key="1">
    <citation type="submission" date="2019-01" db="EMBL/GenBank/DDBJ databases">
        <title>Complete genome sequence of Cohnella hallensis HS21 isolated from Korean fir (Abies koreana) rhizospheric soil.</title>
        <authorList>
            <person name="Jiang L."/>
            <person name="Kang S.W."/>
            <person name="Kim S."/>
            <person name="Jung J."/>
            <person name="Kim C.Y."/>
            <person name="Kim D.H."/>
            <person name="Kim S.W."/>
            <person name="Lee J."/>
        </authorList>
    </citation>
    <scope>NUCLEOTIDE SEQUENCE [LARGE SCALE GENOMIC DNA]</scope>
    <source>
        <strain evidence="2 3">HS21</strain>
    </source>
</reference>
<dbReference type="KEGG" id="cohn:KCTCHS21_04630"/>
<dbReference type="Gene3D" id="3.40.50.1110">
    <property type="entry name" value="SGNH hydrolase"/>
    <property type="match status" value="1"/>
</dbReference>
<dbReference type="PANTHER" id="PTHR30383">
    <property type="entry name" value="THIOESTERASE 1/PROTEASE 1/LYSOPHOSPHOLIPASE L1"/>
    <property type="match status" value="1"/>
</dbReference>
<dbReference type="AlphaFoldDB" id="A0A3T1CZ06"/>
<keyword evidence="3" id="KW-1185">Reference proteome</keyword>
<proteinExistence type="predicted"/>
<sequence>MANRQTAEAFVLIKEEALPLRYRPLSGEPVAVRSLSKFDHVDRIDYVEGKDYLIDYELGTIRRVEGSQIPDGALNPLYGLIDFNHELFADFSNRAYTIYVDYSTESITGNKGLTPIDLEKSTLLKRLISKLNSGEEALYVVYGDSISAGGEASEESLTYFGRIKSTLLDLYPQASIRIENKSIGGEDTHGGVSRIDEDVVPLMPDLVSIGYGMNDQNKFPEGNTTSLEDFEKNLRYMIDTIRKAGDSDILLVTPCEPNPLWQHTSGMTNHYANVIRRLGEEYGIGVVDAHAQWILELAAGKTPASLLLNNINHPNDYGHWIYSKAFVPMLKKS</sequence>
<accession>A0A3T1CZ06</accession>